<evidence type="ECO:0000256" key="1">
    <source>
        <dbReference type="SAM" id="MobiDB-lite"/>
    </source>
</evidence>
<dbReference type="AlphaFoldDB" id="A0A843WWF6"/>
<evidence type="ECO:0000313" key="3">
    <source>
        <dbReference type="EMBL" id="MQM12457.1"/>
    </source>
</evidence>
<feature type="transmembrane region" description="Helical" evidence="2">
    <location>
        <begin position="58"/>
        <end position="81"/>
    </location>
</feature>
<keyword evidence="4" id="KW-1185">Reference proteome</keyword>
<reference evidence="3" key="1">
    <citation type="submission" date="2017-07" db="EMBL/GenBank/DDBJ databases">
        <title>Taro Niue Genome Assembly and Annotation.</title>
        <authorList>
            <person name="Atibalentja N."/>
            <person name="Keating K."/>
            <person name="Fields C.J."/>
        </authorList>
    </citation>
    <scope>NUCLEOTIDE SEQUENCE</scope>
    <source>
        <strain evidence="3">Niue_2</strain>
        <tissue evidence="3">Leaf</tissue>
    </source>
</reference>
<gene>
    <name evidence="3" type="ORF">Taro_045381</name>
</gene>
<evidence type="ECO:0000313" key="4">
    <source>
        <dbReference type="Proteomes" id="UP000652761"/>
    </source>
</evidence>
<organism evidence="3 4">
    <name type="scientific">Colocasia esculenta</name>
    <name type="common">Wild taro</name>
    <name type="synonym">Arum esculentum</name>
    <dbReference type="NCBI Taxonomy" id="4460"/>
    <lineage>
        <taxon>Eukaryota</taxon>
        <taxon>Viridiplantae</taxon>
        <taxon>Streptophyta</taxon>
        <taxon>Embryophyta</taxon>
        <taxon>Tracheophyta</taxon>
        <taxon>Spermatophyta</taxon>
        <taxon>Magnoliopsida</taxon>
        <taxon>Liliopsida</taxon>
        <taxon>Araceae</taxon>
        <taxon>Aroideae</taxon>
        <taxon>Colocasieae</taxon>
        <taxon>Colocasia</taxon>
    </lineage>
</organism>
<keyword evidence="2" id="KW-0812">Transmembrane</keyword>
<feature type="compositionally biased region" description="Basic and acidic residues" evidence="1">
    <location>
        <begin position="25"/>
        <end position="36"/>
    </location>
</feature>
<keyword evidence="2" id="KW-0472">Membrane</keyword>
<evidence type="ECO:0000256" key="2">
    <source>
        <dbReference type="SAM" id="Phobius"/>
    </source>
</evidence>
<protein>
    <submittedName>
        <fullName evidence="3">Uncharacterized protein</fullName>
    </submittedName>
</protein>
<dbReference type="EMBL" id="NMUH01005323">
    <property type="protein sequence ID" value="MQM12457.1"/>
    <property type="molecule type" value="Genomic_DNA"/>
</dbReference>
<name>A0A843WWF6_COLES</name>
<feature type="region of interest" description="Disordered" evidence="1">
    <location>
        <begin position="1"/>
        <end position="37"/>
    </location>
</feature>
<sequence>MAKIEGEVADPFLPREPQSSQQSYYDEHAPTKEREQPPYLVAPFRPNRVRSNITICCIFYHANLIILVVLLFLIAVGLVLWPSQPEIQVIHVQLNHTSVSKGIDTIVFLDTSMDIKILLMLVILSFLLY</sequence>
<keyword evidence="2" id="KW-1133">Transmembrane helix</keyword>
<accession>A0A843WWF6</accession>
<proteinExistence type="predicted"/>
<comment type="caution">
    <text evidence="3">The sequence shown here is derived from an EMBL/GenBank/DDBJ whole genome shotgun (WGS) entry which is preliminary data.</text>
</comment>
<feature type="transmembrane region" description="Helical" evidence="2">
    <location>
        <begin position="106"/>
        <end position="128"/>
    </location>
</feature>
<dbReference type="Proteomes" id="UP000652761">
    <property type="component" value="Unassembled WGS sequence"/>
</dbReference>